<reference evidence="1" key="1">
    <citation type="submission" date="2016-04" db="EMBL/GenBank/DDBJ databases">
        <authorList>
            <person name="Tabuchi Yagui T.R."/>
        </authorList>
    </citation>
    <scope>NUCLEOTIDE SEQUENCE [LARGE SCALE GENOMIC DNA]</scope>
    <source>
        <strain evidence="1">NIES-26</strain>
    </source>
</reference>
<accession>A0A367QZ06</accession>
<evidence type="ECO:0000313" key="2">
    <source>
        <dbReference type="Proteomes" id="UP000252107"/>
    </source>
</evidence>
<dbReference type="InterPro" id="IPR011749">
    <property type="entry name" value="CHP02243"/>
</dbReference>
<dbReference type="NCBIfam" id="TIGR02243">
    <property type="entry name" value="putative baseplate assembly protein"/>
    <property type="match status" value="1"/>
</dbReference>
<comment type="caution">
    <text evidence="1">The sequence shown here is derived from an EMBL/GenBank/DDBJ whole genome shotgun (WGS) entry which is preliminary data.</text>
</comment>
<gene>
    <name evidence="1" type="ORF">A6770_22155</name>
</gene>
<evidence type="ECO:0000313" key="1">
    <source>
        <dbReference type="EMBL" id="RCJ29437.1"/>
    </source>
</evidence>
<proteinExistence type="predicted"/>
<organism evidence="1 2">
    <name type="scientific">Nostoc minutum NIES-26</name>
    <dbReference type="NCBI Taxonomy" id="1844469"/>
    <lineage>
        <taxon>Bacteria</taxon>
        <taxon>Bacillati</taxon>
        <taxon>Cyanobacteriota</taxon>
        <taxon>Cyanophyceae</taxon>
        <taxon>Nostocales</taxon>
        <taxon>Nostocaceae</taxon>
        <taxon>Nostoc</taxon>
    </lineage>
</organism>
<keyword evidence="2" id="KW-1185">Reference proteome</keyword>
<dbReference type="AlphaFoldDB" id="A0A367QZ06"/>
<dbReference type="EMBL" id="LXQD01000293">
    <property type="protein sequence ID" value="RCJ29437.1"/>
    <property type="molecule type" value="Genomic_DNA"/>
</dbReference>
<protein>
    <submittedName>
        <fullName evidence="1">Baseplate assembly protein</fullName>
    </submittedName>
</protein>
<dbReference type="Proteomes" id="UP000252107">
    <property type="component" value="Unassembled WGS sequence"/>
</dbReference>
<sequence length="928" mass="102131">MTNPKLDICNCCEGEIDFLDIYNRPGLPALSYRLGTHASFLRWMVFRLSTQEIPDGVNRGSRPLTELTTRSSDDPAIALLDAWATVADVLTFYQERIANEGFLRTATERFSVLELARAIGYELSPGVAASTVLAFNVEDALGTPGYATIPKGTKVQSLPAQDKLPQTFENSEEIAAKAEWNALRPRMSQPQQVIETVELLYFQGVVNNLQAGDLLLLVKDGMTTPKLVEKVAVESQGDWTRVEFTTNPQIPEFQIPNFQPGDFAEVSLDAIAFTPQEIKTHIIQKTWRDSDLNAFLALNKWNAKELLKQVATLKTTTTTQSNIQVFAFRTQVSCFGHNAPLWDTLPKLDNILRPGATDPYKNSWDQNNGRTIWTNSQGVDYSSSSNARVYLEREVPEVVNEGWVVFATLDANPLRAAYKIQAVGEASLADYGISGKTTSLDLQLTSKPDQFRVRKTTAYVQSESLPLLLDSLSWLQNPPIKAASFPIEDAIEQGDKQLILEQMTLGLRIGQLLVLTGEESRLNSANTDNSTGTIRSEILQIQNIIHHKGYTILYFDKGLNYNYIRTTVTLNANAVRATHGETGREILGGGNGAAKNQHFTLRKPPLTYVSSSQANGTESTLEVRVDNVLWQEVSSLYSLDSRSQSYIVRLDNENKPTVIFGDGINGARLPSGMENVVATYRTGIGLDGQVEAGSLTLLQTRPYGVRDVTNPVPAIGAAAPETLDNARTNAPMKVRTLERIVSLTDFEDFARSFAGIGKAQAVALWNGDIRLVHLTIAGDKGDEITANSQLYNNLVQAINFARDPVHPIQVDSYKPLYFKVKINVLVDQPRYLKTDVFAQVETALKTAFSFANRAFGQTVTAAEVLTVIQKVSGVIAADLDELYLPPNTGGLNSVLAADIAHWDDTTKTIELAELLLVNPVGISLSEMP</sequence>
<name>A0A367QZ06_9NOSO</name>